<evidence type="ECO:0000256" key="2">
    <source>
        <dbReference type="SAM" id="MobiDB-lite"/>
    </source>
</evidence>
<evidence type="ECO:0000313" key="4">
    <source>
        <dbReference type="Proteomes" id="UP001177003"/>
    </source>
</evidence>
<dbReference type="GO" id="GO:0080008">
    <property type="term" value="C:Cul4-RING E3 ubiquitin ligase complex"/>
    <property type="evidence" value="ECO:0007669"/>
    <property type="project" value="TreeGrafter"/>
</dbReference>
<accession>A0AA35YCY9</accession>
<proteinExistence type="predicted"/>
<feature type="coiled-coil region" evidence="1">
    <location>
        <begin position="34"/>
        <end position="61"/>
    </location>
</feature>
<protein>
    <submittedName>
        <fullName evidence="3">Uncharacterized protein</fullName>
    </submittedName>
</protein>
<evidence type="ECO:0000313" key="3">
    <source>
        <dbReference type="EMBL" id="CAI9270827.1"/>
    </source>
</evidence>
<dbReference type="PANTHER" id="PTHR31879">
    <property type="entry name" value="DET1- AND DDB1-ASSOCIATED PROTEIN 1"/>
    <property type="match status" value="1"/>
</dbReference>
<dbReference type="Proteomes" id="UP001177003">
    <property type="component" value="Chromosome 2"/>
</dbReference>
<gene>
    <name evidence="3" type="ORF">LSALG_LOCUS11121</name>
</gene>
<dbReference type="EMBL" id="OX465078">
    <property type="protein sequence ID" value="CAI9270827.1"/>
    <property type="molecule type" value="Genomic_DNA"/>
</dbReference>
<name>A0AA35YCY9_LACSI</name>
<reference evidence="3" key="1">
    <citation type="submission" date="2023-04" db="EMBL/GenBank/DDBJ databases">
        <authorList>
            <person name="Vijverberg K."/>
            <person name="Xiong W."/>
            <person name="Schranz E."/>
        </authorList>
    </citation>
    <scope>NUCLEOTIDE SEQUENCE</scope>
</reference>
<dbReference type="InterPro" id="IPR033575">
    <property type="entry name" value="DDA1-like"/>
</dbReference>
<feature type="compositionally biased region" description="Polar residues" evidence="2">
    <location>
        <begin position="110"/>
        <end position="119"/>
    </location>
</feature>
<keyword evidence="1" id="KW-0175">Coiled coil</keyword>
<evidence type="ECO:0000256" key="1">
    <source>
        <dbReference type="SAM" id="Coils"/>
    </source>
</evidence>
<dbReference type="AlphaFoldDB" id="A0AA35YCY9"/>
<dbReference type="GO" id="GO:0032436">
    <property type="term" value="P:positive regulation of proteasomal ubiquitin-dependent protein catabolic process"/>
    <property type="evidence" value="ECO:0007669"/>
    <property type="project" value="TreeGrafter"/>
</dbReference>
<feature type="region of interest" description="Disordered" evidence="2">
    <location>
        <begin position="72"/>
        <end position="124"/>
    </location>
</feature>
<dbReference type="PANTHER" id="PTHR31879:SF2">
    <property type="entry name" value="DET1- AND DDB1-ASSOCIATED PROTEIN 1"/>
    <property type="match status" value="1"/>
</dbReference>
<sequence length="199" mass="22005">MPSSCSSSLHVIEVARRQDKVRESSGNVGNLSKYEVAQARLQELKSNMIVLENQLIKTNQVNILTRSLLLKQKQKSGTTSQNRKGADTNEGSRKRDPERTVDGRSPAKRATSTTQNGSRQDAENMLKRAAEAVAAKFRDSKTTYMLETAYRKHKSPSVENANKTQVSLFLATSGLSVKSPAPCAEYIPDILKLEIPENL</sequence>
<keyword evidence="4" id="KW-1185">Reference proteome</keyword>
<feature type="compositionally biased region" description="Basic and acidic residues" evidence="2">
    <location>
        <begin position="84"/>
        <end position="102"/>
    </location>
</feature>
<organism evidence="3 4">
    <name type="scientific">Lactuca saligna</name>
    <name type="common">Willowleaf lettuce</name>
    <dbReference type="NCBI Taxonomy" id="75948"/>
    <lineage>
        <taxon>Eukaryota</taxon>
        <taxon>Viridiplantae</taxon>
        <taxon>Streptophyta</taxon>
        <taxon>Embryophyta</taxon>
        <taxon>Tracheophyta</taxon>
        <taxon>Spermatophyta</taxon>
        <taxon>Magnoliopsida</taxon>
        <taxon>eudicotyledons</taxon>
        <taxon>Gunneridae</taxon>
        <taxon>Pentapetalae</taxon>
        <taxon>asterids</taxon>
        <taxon>campanulids</taxon>
        <taxon>Asterales</taxon>
        <taxon>Asteraceae</taxon>
        <taxon>Cichorioideae</taxon>
        <taxon>Cichorieae</taxon>
        <taxon>Lactucinae</taxon>
        <taxon>Lactuca</taxon>
    </lineage>
</organism>